<dbReference type="EMBL" id="UYRT01095665">
    <property type="protein sequence ID" value="VDN40378.1"/>
    <property type="molecule type" value="Genomic_DNA"/>
</dbReference>
<dbReference type="Gene3D" id="3.20.20.140">
    <property type="entry name" value="Metal-dependent hydrolases"/>
    <property type="match status" value="1"/>
</dbReference>
<protein>
    <submittedName>
        <fullName evidence="11">A_deaminase domain-containing protein</fullName>
    </submittedName>
</protein>
<dbReference type="SUPFAM" id="SSF51556">
    <property type="entry name" value="Metallo-dependent hydrolases"/>
    <property type="match status" value="1"/>
</dbReference>
<keyword evidence="10" id="KW-1185">Reference proteome</keyword>
<evidence type="ECO:0000313" key="11">
    <source>
        <dbReference type="WBParaSite" id="GPUH_0002270201-mRNA-1"/>
    </source>
</evidence>
<evidence type="ECO:0000256" key="1">
    <source>
        <dbReference type="ARBA" id="ARBA00001947"/>
    </source>
</evidence>
<reference evidence="9 10" key="2">
    <citation type="submission" date="2018-11" db="EMBL/GenBank/DDBJ databases">
        <authorList>
            <consortium name="Pathogen Informatics"/>
        </authorList>
    </citation>
    <scope>NUCLEOTIDE SEQUENCE [LARGE SCALE GENOMIC DNA]</scope>
</reference>
<evidence type="ECO:0000256" key="2">
    <source>
        <dbReference type="ARBA" id="ARBA00006676"/>
    </source>
</evidence>
<name>A0A183ENY4_9BILA</name>
<dbReference type="AlphaFoldDB" id="A0A183ENY4"/>
<evidence type="ECO:0000256" key="7">
    <source>
        <dbReference type="ARBA" id="ARBA00048787"/>
    </source>
</evidence>
<evidence type="ECO:0000256" key="5">
    <source>
        <dbReference type="ARBA" id="ARBA00022833"/>
    </source>
</evidence>
<keyword evidence="5" id="KW-0862">Zinc</keyword>
<dbReference type="InterPro" id="IPR032466">
    <property type="entry name" value="Metal_Hydrolase"/>
</dbReference>
<comment type="similarity">
    <text evidence="2">Belongs to the metallo-dependent hydrolases superfamily. Adenosine and AMP deaminases family.</text>
</comment>
<sequence length="304" mass="34452">MVVGQKPSERIWISSDVEAENLKNLMRAEFHAHLSGCISRRMLKILGSRRRAPEFIVDNESALSTPSRSPRNLEEAFRLFPLIQAMVVRPEDVHEVTVDVIREFSEDNVVYLELRSTPRQTDCMSKGEYVRALISGVIHAKQLYPHICVRILLGIDRRQAVEQAEETVNLAMKYRKLQFQRLRGSLLCAVTPNGSSVFAGPKDGKAESDAVIIGVEISGDPRYDARKFLPLLEKARGRLPVISFHLAEIKENLDDVHDCLQFGPTRLGHATFLHEIQDDVLREACLRHVYNNRIPIGVLFVSSF</sequence>
<evidence type="ECO:0000313" key="9">
    <source>
        <dbReference type="EMBL" id="VDN40378.1"/>
    </source>
</evidence>
<dbReference type="GO" id="GO:0046872">
    <property type="term" value="F:metal ion binding"/>
    <property type="evidence" value="ECO:0007669"/>
    <property type="project" value="UniProtKB-KW"/>
</dbReference>
<dbReference type="GO" id="GO:0046103">
    <property type="term" value="P:inosine biosynthetic process"/>
    <property type="evidence" value="ECO:0007669"/>
    <property type="project" value="TreeGrafter"/>
</dbReference>
<evidence type="ECO:0000256" key="3">
    <source>
        <dbReference type="ARBA" id="ARBA00022723"/>
    </source>
</evidence>
<keyword evidence="4" id="KW-0378">Hydrolase</keyword>
<dbReference type="Pfam" id="PF00962">
    <property type="entry name" value="A_deaminase"/>
    <property type="match status" value="1"/>
</dbReference>
<evidence type="ECO:0000259" key="8">
    <source>
        <dbReference type="Pfam" id="PF00962"/>
    </source>
</evidence>
<feature type="domain" description="Adenosine deaminase" evidence="8">
    <location>
        <begin position="28"/>
        <end position="176"/>
    </location>
</feature>
<dbReference type="GO" id="GO:0004000">
    <property type="term" value="F:adenosine deaminase activity"/>
    <property type="evidence" value="ECO:0007669"/>
    <property type="project" value="TreeGrafter"/>
</dbReference>
<dbReference type="GO" id="GO:0006154">
    <property type="term" value="P:adenosine catabolic process"/>
    <property type="evidence" value="ECO:0007669"/>
    <property type="project" value="TreeGrafter"/>
</dbReference>
<dbReference type="PANTHER" id="PTHR11409:SF42">
    <property type="entry name" value="ADENOSINE DEAMINASE-LIKE PROTEIN"/>
    <property type="match status" value="1"/>
</dbReference>
<evidence type="ECO:0000313" key="10">
    <source>
        <dbReference type="Proteomes" id="UP000271098"/>
    </source>
</evidence>
<dbReference type="WBParaSite" id="GPUH_0002270201-mRNA-1">
    <property type="protein sequence ID" value="GPUH_0002270201-mRNA-1"/>
    <property type="gene ID" value="GPUH_0002270201"/>
</dbReference>
<proteinExistence type="inferred from homology"/>
<dbReference type="InterPro" id="IPR006330">
    <property type="entry name" value="Ado/ade_deaminase"/>
</dbReference>
<gene>
    <name evidence="9" type="ORF">GPUH_LOCUS22673</name>
</gene>
<reference evidence="11" key="1">
    <citation type="submission" date="2016-06" db="UniProtKB">
        <authorList>
            <consortium name="WormBaseParasite"/>
        </authorList>
    </citation>
    <scope>IDENTIFICATION</scope>
</reference>
<keyword evidence="6" id="KW-0546">Nucleotide metabolism</keyword>
<dbReference type="GO" id="GO:0009117">
    <property type="term" value="P:nucleotide metabolic process"/>
    <property type="evidence" value="ECO:0007669"/>
    <property type="project" value="UniProtKB-KW"/>
</dbReference>
<comment type="cofactor">
    <cofactor evidence="1">
        <name>Zn(2+)</name>
        <dbReference type="ChEBI" id="CHEBI:29105"/>
    </cofactor>
</comment>
<accession>A0A183ENY4</accession>
<keyword evidence="3" id="KW-0479">Metal-binding</keyword>
<comment type="catalytic activity">
    <reaction evidence="7">
        <text>N(6)-methyl-AMP + H2O + H(+) = IMP + methylamine</text>
        <dbReference type="Rhea" id="RHEA:16001"/>
        <dbReference type="ChEBI" id="CHEBI:15377"/>
        <dbReference type="ChEBI" id="CHEBI:15378"/>
        <dbReference type="ChEBI" id="CHEBI:58053"/>
        <dbReference type="ChEBI" id="CHEBI:59338"/>
        <dbReference type="ChEBI" id="CHEBI:144842"/>
    </reaction>
    <physiologicalReaction direction="left-to-right" evidence="7">
        <dbReference type="Rhea" id="RHEA:16002"/>
    </physiologicalReaction>
</comment>
<organism evidence="11">
    <name type="scientific">Gongylonema pulchrum</name>
    <dbReference type="NCBI Taxonomy" id="637853"/>
    <lineage>
        <taxon>Eukaryota</taxon>
        <taxon>Metazoa</taxon>
        <taxon>Ecdysozoa</taxon>
        <taxon>Nematoda</taxon>
        <taxon>Chromadorea</taxon>
        <taxon>Rhabditida</taxon>
        <taxon>Spirurina</taxon>
        <taxon>Spiruromorpha</taxon>
        <taxon>Spiruroidea</taxon>
        <taxon>Gongylonematidae</taxon>
        <taxon>Gongylonema</taxon>
    </lineage>
</organism>
<dbReference type="PANTHER" id="PTHR11409">
    <property type="entry name" value="ADENOSINE DEAMINASE"/>
    <property type="match status" value="1"/>
</dbReference>
<evidence type="ECO:0000256" key="6">
    <source>
        <dbReference type="ARBA" id="ARBA00023080"/>
    </source>
</evidence>
<evidence type="ECO:0000256" key="4">
    <source>
        <dbReference type="ARBA" id="ARBA00022801"/>
    </source>
</evidence>
<dbReference type="InterPro" id="IPR001365">
    <property type="entry name" value="A_deaminase_dom"/>
</dbReference>
<dbReference type="Proteomes" id="UP000271098">
    <property type="component" value="Unassembled WGS sequence"/>
</dbReference>
<dbReference type="OrthoDB" id="272271at2759"/>